<evidence type="ECO:0000256" key="4">
    <source>
        <dbReference type="SAM" id="SignalP"/>
    </source>
</evidence>
<feature type="signal peptide" evidence="4">
    <location>
        <begin position="1"/>
        <end position="25"/>
    </location>
</feature>
<evidence type="ECO:0000256" key="3">
    <source>
        <dbReference type="ARBA" id="ARBA00022729"/>
    </source>
</evidence>
<feature type="domain" description="Periplasmic binding protein" evidence="5">
    <location>
        <begin position="60"/>
        <end position="288"/>
    </location>
</feature>
<dbReference type="InterPro" id="IPR028082">
    <property type="entry name" value="Peripla_BP_I"/>
</dbReference>
<organism evidence="6 7">
    <name type="scientific">candidate division KSB3 bacterium</name>
    <dbReference type="NCBI Taxonomy" id="2044937"/>
    <lineage>
        <taxon>Bacteria</taxon>
        <taxon>candidate division KSB3</taxon>
    </lineage>
</organism>
<evidence type="ECO:0000259" key="5">
    <source>
        <dbReference type="Pfam" id="PF13407"/>
    </source>
</evidence>
<dbReference type="PANTHER" id="PTHR46847:SF1">
    <property type="entry name" value="D-ALLOSE-BINDING PERIPLASMIC PROTEIN-RELATED"/>
    <property type="match status" value="1"/>
</dbReference>
<dbReference type="AlphaFoldDB" id="A0A2G6KIY6"/>
<dbReference type="GO" id="GO:0030246">
    <property type="term" value="F:carbohydrate binding"/>
    <property type="evidence" value="ECO:0007669"/>
    <property type="project" value="UniProtKB-ARBA"/>
</dbReference>
<name>A0A2G6KIY6_9BACT</name>
<reference evidence="6 7" key="1">
    <citation type="submission" date="2017-10" db="EMBL/GenBank/DDBJ databases">
        <title>Novel microbial diversity and functional potential in the marine mammal oral microbiome.</title>
        <authorList>
            <person name="Dudek N.K."/>
            <person name="Sun C.L."/>
            <person name="Burstein D."/>
            <person name="Kantor R.S."/>
            <person name="Aliaga Goltsman D.S."/>
            <person name="Bik E.M."/>
            <person name="Thomas B.C."/>
            <person name="Banfield J.F."/>
            <person name="Relman D.A."/>
        </authorList>
    </citation>
    <scope>NUCLEOTIDE SEQUENCE [LARGE SCALE GENOMIC DNA]</scope>
    <source>
        <strain evidence="6">DOLJORAL78_47_16</strain>
    </source>
</reference>
<comment type="caution">
    <text evidence="6">The sequence shown here is derived from an EMBL/GenBank/DDBJ whole genome shotgun (WGS) entry which is preliminary data.</text>
</comment>
<feature type="chain" id="PRO_5013579833" evidence="4">
    <location>
        <begin position="26"/>
        <end position="339"/>
    </location>
</feature>
<protein>
    <submittedName>
        <fullName evidence="6">Sugar ABC transporter substrate-binding protein</fullName>
    </submittedName>
</protein>
<dbReference type="GO" id="GO:0030313">
    <property type="term" value="C:cell envelope"/>
    <property type="evidence" value="ECO:0007669"/>
    <property type="project" value="UniProtKB-SubCell"/>
</dbReference>
<dbReference type="Gene3D" id="3.40.50.2300">
    <property type="match status" value="2"/>
</dbReference>
<dbReference type="EMBL" id="PDSK01000076">
    <property type="protein sequence ID" value="PIE34769.1"/>
    <property type="molecule type" value="Genomic_DNA"/>
</dbReference>
<evidence type="ECO:0000256" key="2">
    <source>
        <dbReference type="ARBA" id="ARBA00007639"/>
    </source>
</evidence>
<sequence>MKTKVLSIVAVVFLVVGMMSHSGFAAEKSYKIGAAVYGLKAEYMRLWTTALERHPAVKSGLADITVFDGNYDASVQQSQFETMVTQGFDAIIFVPIDIEAGAAAVELAASEGIPVIGSNTRVNSEKLTSYIGSNDVQSGAMEAEAVLKKIGYKGNVVIIEGPIGQSAQIERRKGNLQVVEQHPDVKVLEMKTANWSRAEAMALMENWLSAHPDQIDGIIGQNDEMALGAIQALKAAGLKPADFGIAGIDGVTDAMLAVKEGETVSILQDAKAQAQGALDLALRALIGDDYTPQADCWTQYADGMPWGDTLEKVYNVPWTPITLDNVDDLLKEREALTKR</sequence>
<dbReference type="SUPFAM" id="SSF53822">
    <property type="entry name" value="Periplasmic binding protein-like I"/>
    <property type="match status" value="1"/>
</dbReference>
<evidence type="ECO:0000313" key="6">
    <source>
        <dbReference type="EMBL" id="PIE34769.1"/>
    </source>
</evidence>
<gene>
    <name evidence="6" type="ORF">CSA56_06725</name>
</gene>
<proteinExistence type="inferred from homology"/>
<dbReference type="Pfam" id="PF13407">
    <property type="entry name" value="Peripla_BP_4"/>
    <property type="match status" value="1"/>
</dbReference>
<dbReference type="InterPro" id="IPR025997">
    <property type="entry name" value="SBP_2_dom"/>
</dbReference>
<accession>A0A2G6KIY6</accession>
<evidence type="ECO:0000256" key="1">
    <source>
        <dbReference type="ARBA" id="ARBA00004196"/>
    </source>
</evidence>
<comment type="similarity">
    <text evidence="2">Belongs to the bacterial solute-binding protein 2 family.</text>
</comment>
<dbReference type="Proteomes" id="UP000230821">
    <property type="component" value="Unassembled WGS sequence"/>
</dbReference>
<comment type="subcellular location">
    <subcellularLocation>
        <location evidence="1">Cell envelope</location>
    </subcellularLocation>
</comment>
<evidence type="ECO:0000313" key="7">
    <source>
        <dbReference type="Proteomes" id="UP000230821"/>
    </source>
</evidence>
<dbReference type="PANTHER" id="PTHR46847">
    <property type="entry name" value="D-ALLOSE-BINDING PERIPLASMIC PROTEIN-RELATED"/>
    <property type="match status" value="1"/>
</dbReference>
<dbReference type="CDD" id="cd06313">
    <property type="entry name" value="PBP1_ABC_ThpA_XypA"/>
    <property type="match status" value="1"/>
</dbReference>
<keyword evidence="3 4" id="KW-0732">Signal</keyword>